<evidence type="ECO:0000259" key="5">
    <source>
        <dbReference type="PROSITE" id="PS50043"/>
    </source>
</evidence>
<dbReference type="InterPro" id="IPR036388">
    <property type="entry name" value="WH-like_DNA-bd_sf"/>
</dbReference>
<protein>
    <submittedName>
        <fullName evidence="6">LuxR family transcriptional regulator</fullName>
    </submittedName>
</protein>
<dbReference type="PROSITE" id="PS50043">
    <property type="entry name" value="HTH_LUXR_2"/>
    <property type="match status" value="1"/>
</dbReference>
<dbReference type="InterPro" id="IPR000792">
    <property type="entry name" value="Tscrpt_reg_LuxR_C"/>
</dbReference>
<dbReference type="SUPFAM" id="SSF52540">
    <property type="entry name" value="P-loop containing nucleoside triphosphate hydrolases"/>
    <property type="match status" value="1"/>
</dbReference>
<dbReference type="SMART" id="SM00421">
    <property type="entry name" value="HTH_LUXR"/>
    <property type="match status" value="1"/>
</dbReference>
<dbReference type="SUPFAM" id="SSF48452">
    <property type="entry name" value="TPR-like"/>
    <property type="match status" value="1"/>
</dbReference>
<gene>
    <name evidence="6" type="ORF">Atai01_58680</name>
</gene>
<keyword evidence="1" id="KW-0805">Transcription regulation</keyword>
<keyword evidence="2" id="KW-0238">DNA-binding</keyword>
<evidence type="ECO:0000256" key="4">
    <source>
        <dbReference type="SAM" id="MobiDB-lite"/>
    </source>
</evidence>
<dbReference type="GO" id="GO:0003677">
    <property type="term" value="F:DNA binding"/>
    <property type="evidence" value="ECO:0007669"/>
    <property type="project" value="UniProtKB-KW"/>
</dbReference>
<dbReference type="Gene3D" id="1.25.40.10">
    <property type="entry name" value="Tetratricopeptide repeat domain"/>
    <property type="match status" value="1"/>
</dbReference>
<evidence type="ECO:0000256" key="2">
    <source>
        <dbReference type="ARBA" id="ARBA00023125"/>
    </source>
</evidence>
<dbReference type="PANTHER" id="PTHR44688">
    <property type="entry name" value="DNA-BINDING TRANSCRIPTIONAL ACTIVATOR DEVR_DOSR"/>
    <property type="match status" value="1"/>
</dbReference>
<dbReference type="Proteomes" id="UP001165136">
    <property type="component" value="Unassembled WGS sequence"/>
</dbReference>
<name>A0A9W6VJ83_9PSEU</name>
<evidence type="ECO:0000256" key="3">
    <source>
        <dbReference type="ARBA" id="ARBA00023163"/>
    </source>
</evidence>
<sequence length="868" mass="95159">MPEPKITQPPPPRELIRRARPGGMLPDVAEPEDDPAVTVVSAPAGFGKTTLVSSWADDSRRTAGPNAVVWVNVDEADNDVALFFAGVLAAFNRSQGGTSAGRVPEPRRTGQDSLTLLAELVERRRERVWLVLDDFQTLREPAAVQVVDTLLRRMPRNQRLVLCGRVDPPIGLQRLRIAGRLRELGADDLAFSRAETAEAIALHGIHLSEEHLDRLISLTEGWPAAIRLAAQALRGSRDPGSVLDSFVETDHAVAEYLTGEVLSPLPEDQQDFLRRTSVPDRITPGLARALTGREDAAAVLGALARTRSLISRSEVDSDRYRQHAFLRAYLQADLRRRMPTVLAELHRIAARWFAEHGEPVTAVAHAASAHDTELATNLVTKHGLALILAGELATLRRLAATLPARARADAEVGLILTLTDLAAADRATAEMRLSGLAESARRSPSERVRDLDLIVRTHWARPPGRVAPALEELGERVERITDPDLLMLALINRGTAMFWLGEAQAAGRDLGWALRIATAHEFDHATLHCLTHLAAVASLDSDYPRMRRMVDEALQFAERRSLSDSPAASFAYTIAATVAYQYLESDRAAELAGRAIDVLGSAGDRTAELCAVSIDAAIDFEWGQDPHSALVRLRRQWGSVNRQDAVAPTLVAHLAPIEQRMALRLGRPDWAAEAERRASAWVGDHGEAQLLRARMHAHYGRVTAARALLEKITKNRVPCLLVSSRIEAHVLAAMLAERAHDGRSANLEIRAAIELAEPRRALRPFYDAGQEIRQLLVPQLGRLGRLDPFVEEVLEAIPPAPAGVTAELTPREVQLLRELPSLATIEEIAGSLYVSVNTVKTHLRNVYRKLGVTSRRDAVIAARERGLL</sequence>
<evidence type="ECO:0000256" key="1">
    <source>
        <dbReference type="ARBA" id="ARBA00023015"/>
    </source>
</evidence>
<dbReference type="RefSeq" id="WP_027945172.1">
    <property type="nucleotide sequence ID" value="NZ_BSTI01000015.1"/>
</dbReference>
<dbReference type="PRINTS" id="PR00038">
    <property type="entry name" value="HTHLUXR"/>
</dbReference>
<evidence type="ECO:0000313" key="7">
    <source>
        <dbReference type="Proteomes" id="UP001165136"/>
    </source>
</evidence>
<dbReference type="Gene3D" id="3.40.50.300">
    <property type="entry name" value="P-loop containing nucleotide triphosphate hydrolases"/>
    <property type="match status" value="1"/>
</dbReference>
<dbReference type="InterPro" id="IPR011990">
    <property type="entry name" value="TPR-like_helical_dom_sf"/>
</dbReference>
<dbReference type="GO" id="GO:0006355">
    <property type="term" value="P:regulation of DNA-templated transcription"/>
    <property type="evidence" value="ECO:0007669"/>
    <property type="project" value="InterPro"/>
</dbReference>
<dbReference type="Pfam" id="PF00196">
    <property type="entry name" value="GerE"/>
    <property type="match status" value="1"/>
</dbReference>
<keyword evidence="7" id="KW-1185">Reference proteome</keyword>
<dbReference type="CDD" id="cd06170">
    <property type="entry name" value="LuxR_C_like"/>
    <property type="match status" value="1"/>
</dbReference>
<dbReference type="InterPro" id="IPR016032">
    <property type="entry name" value="Sig_transdc_resp-reg_C-effctor"/>
</dbReference>
<feature type="compositionally biased region" description="Pro residues" evidence="4">
    <location>
        <begin position="1"/>
        <end position="13"/>
    </location>
</feature>
<dbReference type="InterPro" id="IPR041617">
    <property type="entry name" value="TPR_MalT"/>
</dbReference>
<dbReference type="Pfam" id="PF25873">
    <property type="entry name" value="WHD_MalT"/>
    <property type="match status" value="1"/>
</dbReference>
<dbReference type="Pfam" id="PF17874">
    <property type="entry name" value="TPR_MalT"/>
    <property type="match status" value="1"/>
</dbReference>
<dbReference type="EMBL" id="BSTI01000015">
    <property type="protein sequence ID" value="GLY69249.1"/>
    <property type="molecule type" value="Genomic_DNA"/>
</dbReference>
<keyword evidence="3" id="KW-0804">Transcription</keyword>
<proteinExistence type="predicted"/>
<organism evidence="6 7">
    <name type="scientific">Amycolatopsis taiwanensis</name>
    <dbReference type="NCBI Taxonomy" id="342230"/>
    <lineage>
        <taxon>Bacteria</taxon>
        <taxon>Bacillati</taxon>
        <taxon>Actinomycetota</taxon>
        <taxon>Actinomycetes</taxon>
        <taxon>Pseudonocardiales</taxon>
        <taxon>Pseudonocardiaceae</taxon>
        <taxon>Amycolatopsis</taxon>
    </lineage>
</organism>
<evidence type="ECO:0000313" key="6">
    <source>
        <dbReference type="EMBL" id="GLY69249.1"/>
    </source>
</evidence>
<dbReference type="Gene3D" id="1.10.10.10">
    <property type="entry name" value="Winged helix-like DNA-binding domain superfamily/Winged helix DNA-binding domain"/>
    <property type="match status" value="1"/>
</dbReference>
<dbReference type="PANTHER" id="PTHR44688:SF16">
    <property type="entry name" value="DNA-BINDING TRANSCRIPTIONAL ACTIVATOR DEVR_DOSR"/>
    <property type="match status" value="1"/>
</dbReference>
<dbReference type="SUPFAM" id="SSF46894">
    <property type="entry name" value="C-terminal effector domain of the bipartite response regulators"/>
    <property type="match status" value="1"/>
</dbReference>
<dbReference type="AlphaFoldDB" id="A0A9W6VJ83"/>
<feature type="domain" description="HTH luxR-type" evidence="5">
    <location>
        <begin position="801"/>
        <end position="866"/>
    </location>
</feature>
<accession>A0A9W6VJ83</accession>
<feature type="region of interest" description="Disordered" evidence="4">
    <location>
        <begin position="1"/>
        <end position="34"/>
    </location>
</feature>
<dbReference type="InterPro" id="IPR059106">
    <property type="entry name" value="WHD_MalT"/>
</dbReference>
<reference evidence="6" key="1">
    <citation type="submission" date="2023-03" db="EMBL/GenBank/DDBJ databases">
        <title>Amycolatopsis taiwanensis NBRC 103393.</title>
        <authorList>
            <person name="Ichikawa N."/>
            <person name="Sato H."/>
            <person name="Tonouchi N."/>
        </authorList>
    </citation>
    <scope>NUCLEOTIDE SEQUENCE</scope>
    <source>
        <strain evidence="6">NBRC 103393</strain>
    </source>
</reference>
<comment type="caution">
    <text evidence="6">The sequence shown here is derived from an EMBL/GenBank/DDBJ whole genome shotgun (WGS) entry which is preliminary data.</text>
</comment>
<dbReference type="InterPro" id="IPR027417">
    <property type="entry name" value="P-loop_NTPase"/>
</dbReference>